<gene>
    <name evidence="1" type="ORF">I79_017789</name>
</gene>
<dbReference type="Proteomes" id="UP000001075">
    <property type="component" value="Unassembled WGS sequence"/>
</dbReference>
<sequence length="54" mass="6223">MVDTSPPYLFWRDRDPESSVLRQITMWRCSSVTISTFKCCVERSAGFRYPTASG</sequence>
<name>G3I2Z1_CRIGR</name>
<dbReference type="InParanoid" id="G3I2Z1"/>
<proteinExistence type="predicted"/>
<organism evidence="1 2">
    <name type="scientific">Cricetulus griseus</name>
    <name type="common">Chinese hamster</name>
    <name type="synonym">Cricetulus barabensis griseus</name>
    <dbReference type="NCBI Taxonomy" id="10029"/>
    <lineage>
        <taxon>Eukaryota</taxon>
        <taxon>Metazoa</taxon>
        <taxon>Chordata</taxon>
        <taxon>Craniata</taxon>
        <taxon>Vertebrata</taxon>
        <taxon>Euteleostomi</taxon>
        <taxon>Mammalia</taxon>
        <taxon>Eutheria</taxon>
        <taxon>Euarchontoglires</taxon>
        <taxon>Glires</taxon>
        <taxon>Rodentia</taxon>
        <taxon>Myomorpha</taxon>
        <taxon>Muroidea</taxon>
        <taxon>Cricetidae</taxon>
        <taxon>Cricetinae</taxon>
        <taxon>Cricetulus</taxon>
    </lineage>
</organism>
<accession>G3I2Z1</accession>
<dbReference type="AlphaFoldDB" id="G3I2Z1"/>
<protein>
    <submittedName>
        <fullName evidence="1">Uncharacterized protein</fullName>
    </submittedName>
</protein>
<reference evidence="2" key="1">
    <citation type="journal article" date="2011" name="Nat. Biotechnol.">
        <title>The genomic sequence of the Chinese hamster ovary (CHO)-K1 cell line.</title>
        <authorList>
            <person name="Xu X."/>
            <person name="Nagarajan H."/>
            <person name="Lewis N.E."/>
            <person name="Pan S."/>
            <person name="Cai Z."/>
            <person name="Liu X."/>
            <person name="Chen W."/>
            <person name="Xie M."/>
            <person name="Wang W."/>
            <person name="Hammond S."/>
            <person name="Andersen M.R."/>
            <person name="Neff N."/>
            <person name="Passarelli B."/>
            <person name="Koh W."/>
            <person name="Fan H.C."/>
            <person name="Wang J."/>
            <person name="Gui Y."/>
            <person name="Lee K.H."/>
            <person name="Betenbaugh M.J."/>
            <person name="Quake S.R."/>
            <person name="Famili I."/>
            <person name="Palsson B.O."/>
            <person name="Wang J."/>
        </authorList>
    </citation>
    <scope>NUCLEOTIDE SEQUENCE [LARGE SCALE GENOMIC DNA]</scope>
    <source>
        <strain evidence="2">CHO K1 cell line</strain>
    </source>
</reference>
<evidence type="ECO:0000313" key="1">
    <source>
        <dbReference type="EMBL" id="EGV92595.1"/>
    </source>
</evidence>
<evidence type="ECO:0000313" key="2">
    <source>
        <dbReference type="Proteomes" id="UP000001075"/>
    </source>
</evidence>
<dbReference type="EMBL" id="JH001156">
    <property type="protein sequence ID" value="EGV92595.1"/>
    <property type="molecule type" value="Genomic_DNA"/>
</dbReference>